<dbReference type="Gene3D" id="2.30.130.40">
    <property type="entry name" value="LON domain-like"/>
    <property type="match status" value="1"/>
</dbReference>
<dbReference type="AlphaFoldDB" id="A0A9X2DWV5"/>
<gene>
    <name evidence="2" type="ORF">NB037_08970</name>
</gene>
<dbReference type="InterPro" id="IPR003111">
    <property type="entry name" value="Lon_prtase_N"/>
</dbReference>
<dbReference type="Pfam" id="PF02190">
    <property type="entry name" value="LON_substr_bdg"/>
    <property type="match status" value="1"/>
</dbReference>
<dbReference type="SUPFAM" id="SSF88697">
    <property type="entry name" value="PUA domain-like"/>
    <property type="match status" value="1"/>
</dbReference>
<evidence type="ECO:0000313" key="3">
    <source>
        <dbReference type="Proteomes" id="UP001155240"/>
    </source>
</evidence>
<dbReference type="InterPro" id="IPR046336">
    <property type="entry name" value="Lon_prtase_N_sf"/>
</dbReference>
<evidence type="ECO:0000259" key="1">
    <source>
        <dbReference type="PROSITE" id="PS51787"/>
    </source>
</evidence>
<keyword evidence="3" id="KW-1185">Reference proteome</keyword>
<reference evidence="2" key="1">
    <citation type="submission" date="2022-06" db="EMBL/GenBank/DDBJ databases">
        <title>Whole genome shotgun sequencing (WGS) of Rathayibacter sp. ZW T2_19, isolated from stored onions (Allium cepa).</title>
        <authorList>
            <person name="Stoll D.A."/>
            <person name="Huch M."/>
        </authorList>
    </citation>
    <scope>NUCLEOTIDE SEQUENCE</scope>
    <source>
        <strain evidence="2">ZW T2_19</strain>
    </source>
</reference>
<dbReference type="PANTHER" id="PTHR46732">
    <property type="entry name" value="ATP-DEPENDENT PROTEASE LA (LON) DOMAIN PROTEIN"/>
    <property type="match status" value="1"/>
</dbReference>
<accession>A0A9X2DWV5</accession>
<dbReference type="InterPro" id="IPR015947">
    <property type="entry name" value="PUA-like_sf"/>
</dbReference>
<sequence length="203" mass="22669">MPDLPMFPLGSVLLPHMPLPLRLFEPRYLRMLGDILEDENPSFGVVLIERGQEVGGGDQRFAVGTVARILNIDGAESFVTLDSVGEQRFEVVRWYEDDPYPRAEVRYLPDLEWEPRLDESLATAESAVRTSLAVASEFVEQRYGAVVELAEDPAAHAWQLAGVAPVTEFDRLAFLRSGSMEQLLDGVREKSTEATESFRAGWA</sequence>
<protein>
    <submittedName>
        <fullName evidence="2">LON peptidase substrate-binding domain-containing protein</fullName>
    </submittedName>
</protein>
<dbReference type="RefSeq" id="WP_207402421.1">
    <property type="nucleotide sequence ID" value="NZ_JAMRYM010000030.1"/>
</dbReference>
<dbReference type="PANTHER" id="PTHR46732:SF8">
    <property type="entry name" value="ATP-DEPENDENT PROTEASE LA (LON) DOMAIN PROTEIN"/>
    <property type="match status" value="1"/>
</dbReference>
<dbReference type="Proteomes" id="UP001155240">
    <property type="component" value="Unassembled WGS sequence"/>
</dbReference>
<feature type="domain" description="Lon N-terminal" evidence="1">
    <location>
        <begin position="1"/>
        <end position="195"/>
    </location>
</feature>
<dbReference type="EMBL" id="JAMRYM010000030">
    <property type="protein sequence ID" value="MCM6762545.1"/>
    <property type="molecule type" value="Genomic_DNA"/>
</dbReference>
<proteinExistence type="predicted"/>
<name>A0A9X2DWV5_9MICO</name>
<evidence type="ECO:0000313" key="2">
    <source>
        <dbReference type="EMBL" id="MCM6762545.1"/>
    </source>
</evidence>
<dbReference type="SMART" id="SM00464">
    <property type="entry name" value="LON"/>
    <property type="match status" value="1"/>
</dbReference>
<organism evidence="2 3">
    <name type="scientific">Rathayibacter rubneri</name>
    <dbReference type="NCBI Taxonomy" id="2950106"/>
    <lineage>
        <taxon>Bacteria</taxon>
        <taxon>Bacillati</taxon>
        <taxon>Actinomycetota</taxon>
        <taxon>Actinomycetes</taxon>
        <taxon>Micrococcales</taxon>
        <taxon>Microbacteriaceae</taxon>
        <taxon>Rathayibacter</taxon>
    </lineage>
</organism>
<dbReference type="PROSITE" id="PS51787">
    <property type="entry name" value="LON_N"/>
    <property type="match status" value="1"/>
</dbReference>
<comment type="caution">
    <text evidence="2">The sequence shown here is derived from an EMBL/GenBank/DDBJ whole genome shotgun (WGS) entry which is preliminary data.</text>
</comment>